<evidence type="ECO:0000256" key="4">
    <source>
        <dbReference type="ARBA" id="ARBA00022771"/>
    </source>
</evidence>
<organism evidence="13 14">
    <name type="scientific">Eragrostis curvula</name>
    <name type="common">weeping love grass</name>
    <dbReference type="NCBI Taxonomy" id="38414"/>
    <lineage>
        <taxon>Eukaryota</taxon>
        <taxon>Viridiplantae</taxon>
        <taxon>Streptophyta</taxon>
        <taxon>Embryophyta</taxon>
        <taxon>Tracheophyta</taxon>
        <taxon>Spermatophyta</taxon>
        <taxon>Magnoliopsida</taxon>
        <taxon>Liliopsida</taxon>
        <taxon>Poales</taxon>
        <taxon>Poaceae</taxon>
        <taxon>PACMAD clade</taxon>
        <taxon>Chloridoideae</taxon>
        <taxon>Eragrostideae</taxon>
        <taxon>Eragrostidinae</taxon>
        <taxon>Eragrostis</taxon>
    </lineage>
</organism>
<feature type="region of interest" description="Disordered" evidence="11">
    <location>
        <begin position="97"/>
        <end position="118"/>
    </location>
</feature>
<keyword evidence="7" id="KW-0804">Transcription</keyword>
<dbReference type="OrthoDB" id="6077919at2759"/>
<dbReference type="Proteomes" id="UP000324897">
    <property type="component" value="Chromosome 3"/>
</dbReference>
<evidence type="ECO:0000256" key="2">
    <source>
        <dbReference type="ARBA" id="ARBA00022723"/>
    </source>
</evidence>
<dbReference type="InterPro" id="IPR055187">
    <property type="entry name" value="C2CH-3rd_BIRD-IDD"/>
</dbReference>
<evidence type="ECO:0000256" key="8">
    <source>
        <dbReference type="ARBA" id="ARBA00023242"/>
    </source>
</evidence>
<sequence>MDNPHTFLRPNKDHPFSFQRSFPPRPPPTPAPAKEALPLLSLLPSSHDRNHAAGHNNQPKNQEDVMEAAEIKLQIGLPTPSSPSRPLDLSKSIVDATDDGHHKVEESEDLGSDEGTASSDGHCSEYLAIGKLTKGKYWIPTPAQILIGPTLFACPVCCKTFSRYNNLQMHMWGHGSQYRRGPDSLRGTQPAAMLRLPCFCCAPGCRNNVDHPRARPLKDFRTLQTHYRRSHCARPFLCRRCGKALAVRGDWRTHEKNCGRRWRCACGSDFKHKRSLKDHVRAFGRGHVEVPPLPPANVK</sequence>
<evidence type="ECO:0000256" key="6">
    <source>
        <dbReference type="ARBA" id="ARBA00023015"/>
    </source>
</evidence>
<dbReference type="InterPro" id="IPR036236">
    <property type="entry name" value="Znf_C2H2_sf"/>
</dbReference>
<feature type="non-terminal residue" evidence="13">
    <location>
        <position position="299"/>
    </location>
</feature>
<comment type="similarity">
    <text evidence="9">Belongs to the WIP C2H2-type zinc-finger protein family.</text>
</comment>
<reference evidence="13 14" key="1">
    <citation type="journal article" date="2019" name="Sci. Rep.">
        <title>A high-quality genome of Eragrostis curvula grass provides insights into Poaceae evolution and supports new strategies to enhance forage quality.</title>
        <authorList>
            <person name="Carballo J."/>
            <person name="Santos B.A.C.M."/>
            <person name="Zappacosta D."/>
            <person name="Garbus I."/>
            <person name="Selva J.P."/>
            <person name="Gallo C.A."/>
            <person name="Diaz A."/>
            <person name="Albertini E."/>
            <person name="Caccamo M."/>
            <person name="Echenique V."/>
        </authorList>
    </citation>
    <scope>NUCLEOTIDE SEQUENCE [LARGE SCALE GENOMIC DNA]</scope>
    <source>
        <strain evidence="14">cv. Victoria</strain>
        <tissue evidence="13">Leaf</tissue>
    </source>
</reference>
<dbReference type="GO" id="GO:0003700">
    <property type="term" value="F:DNA-binding transcription factor activity"/>
    <property type="evidence" value="ECO:0007669"/>
    <property type="project" value="InterPro"/>
</dbReference>
<feature type="compositionally biased region" description="Low complexity" evidence="11">
    <location>
        <begin position="32"/>
        <end position="45"/>
    </location>
</feature>
<evidence type="ECO:0000256" key="9">
    <source>
        <dbReference type="ARBA" id="ARBA00023452"/>
    </source>
</evidence>
<dbReference type="PANTHER" id="PTHR45878:SF28">
    <property type="entry name" value="C2H2-TYPE DOMAIN-CONTAINING PROTEIN"/>
    <property type="match status" value="1"/>
</dbReference>
<keyword evidence="3" id="KW-0677">Repeat</keyword>
<evidence type="ECO:0000256" key="7">
    <source>
        <dbReference type="ARBA" id="ARBA00023163"/>
    </source>
</evidence>
<evidence type="ECO:0000256" key="10">
    <source>
        <dbReference type="PROSITE-ProRule" id="PRU00042"/>
    </source>
</evidence>
<dbReference type="EMBL" id="RWGY01000039">
    <property type="protein sequence ID" value="TVU11147.1"/>
    <property type="molecule type" value="Genomic_DNA"/>
</dbReference>
<feature type="region of interest" description="Disordered" evidence="11">
    <location>
        <begin position="1"/>
        <end position="63"/>
    </location>
</feature>
<dbReference type="InterPro" id="IPR043584">
    <property type="entry name" value="WIP1/2/3/4/5/6"/>
</dbReference>
<keyword evidence="2" id="KW-0479">Metal-binding</keyword>
<protein>
    <recommendedName>
        <fullName evidence="12">C2H2-type domain-containing protein</fullName>
    </recommendedName>
</protein>
<comment type="caution">
    <text evidence="13">The sequence shown here is derived from an EMBL/GenBank/DDBJ whole genome shotgun (WGS) entry which is preliminary data.</text>
</comment>
<keyword evidence="14" id="KW-1185">Reference proteome</keyword>
<keyword evidence="6" id="KW-0805">Transcription regulation</keyword>
<dbReference type="Gene3D" id="3.30.160.60">
    <property type="entry name" value="Classic Zinc Finger"/>
    <property type="match status" value="2"/>
</dbReference>
<dbReference type="GO" id="GO:0005634">
    <property type="term" value="C:nucleus"/>
    <property type="evidence" value="ECO:0007669"/>
    <property type="project" value="UniProtKB-SubCell"/>
</dbReference>
<keyword evidence="4 10" id="KW-0863">Zinc-finger</keyword>
<name>A0A5J9TIX3_9POAL</name>
<feature type="domain" description="C2H2-type" evidence="12">
    <location>
        <begin position="152"/>
        <end position="179"/>
    </location>
</feature>
<evidence type="ECO:0000256" key="11">
    <source>
        <dbReference type="SAM" id="MobiDB-lite"/>
    </source>
</evidence>
<proteinExistence type="inferred from homology"/>
<feature type="non-terminal residue" evidence="13">
    <location>
        <position position="1"/>
    </location>
</feature>
<dbReference type="Gramene" id="TVU11147">
    <property type="protein sequence ID" value="TVU11147"/>
    <property type="gene ID" value="EJB05_44714"/>
</dbReference>
<dbReference type="Pfam" id="PF22995">
    <property type="entry name" value="C2CH-3rd_BIRD-IDD"/>
    <property type="match status" value="1"/>
</dbReference>
<evidence type="ECO:0000259" key="12">
    <source>
        <dbReference type="PROSITE" id="PS50157"/>
    </source>
</evidence>
<evidence type="ECO:0000256" key="5">
    <source>
        <dbReference type="ARBA" id="ARBA00022833"/>
    </source>
</evidence>
<dbReference type="SUPFAM" id="SSF57667">
    <property type="entry name" value="beta-beta-alpha zinc fingers"/>
    <property type="match status" value="1"/>
</dbReference>
<dbReference type="InterPro" id="IPR059161">
    <property type="entry name" value="Znf-C2H2_STOP1/2_3rd"/>
</dbReference>
<keyword evidence="8" id="KW-0539">Nucleus</keyword>
<gene>
    <name evidence="13" type="ORF">EJB05_44714</name>
</gene>
<dbReference type="PROSITE" id="PS00028">
    <property type="entry name" value="ZINC_FINGER_C2H2_1"/>
    <property type="match status" value="1"/>
</dbReference>
<evidence type="ECO:0000313" key="13">
    <source>
        <dbReference type="EMBL" id="TVU11147.1"/>
    </source>
</evidence>
<dbReference type="AlphaFoldDB" id="A0A5J9TIX3"/>
<dbReference type="PANTHER" id="PTHR45878">
    <property type="entry name" value="ZINC FINGER PROTEIN WIP2"/>
    <property type="match status" value="1"/>
</dbReference>
<accession>A0A5J9TIX3</accession>
<comment type="subcellular location">
    <subcellularLocation>
        <location evidence="1">Nucleus</location>
    </subcellularLocation>
</comment>
<evidence type="ECO:0000256" key="3">
    <source>
        <dbReference type="ARBA" id="ARBA00022737"/>
    </source>
</evidence>
<evidence type="ECO:0000313" key="14">
    <source>
        <dbReference type="Proteomes" id="UP000324897"/>
    </source>
</evidence>
<evidence type="ECO:0000256" key="1">
    <source>
        <dbReference type="ARBA" id="ARBA00004123"/>
    </source>
</evidence>
<dbReference type="PROSITE" id="PS50157">
    <property type="entry name" value="ZINC_FINGER_C2H2_2"/>
    <property type="match status" value="1"/>
</dbReference>
<dbReference type="GO" id="GO:0008270">
    <property type="term" value="F:zinc ion binding"/>
    <property type="evidence" value="ECO:0007669"/>
    <property type="project" value="UniProtKB-KW"/>
</dbReference>
<keyword evidence="5" id="KW-0862">Zinc</keyword>
<dbReference type="Pfam" id="PF23115">
    <property type="entry name" value="zf-C2H2_STOP2_3rd"/>
    <property type="match status" value="1"/>
</dbReference>
<dbReference type="InterPro" id="IPR013087">
    <property type="entry name" value="Znf_C2H2_type"/>
</dbReference>